<keyword evidence="2" id="KW-1133">Transmembrane helix</keyword>
<feature type="compositionally biased region" description="Basic and acidic residues" evidence="1">
    <location>
        <begin position="208"/>
        <end position="217"/>
    </location>
</feature>
<organism evidence="3 4">
    <name type="scientific">Ralstonia wenshanensis</name>
    <dbReference type="NCBI Taxonomy" id="2842456"/>
    <lineage>
        <taxon>Bacteria</taxon>
        <taxon>Pseudomonadati</taxon>
        <taxon>Pseudomonadota</taxon>
        <taxon>Betaproteobacteria</taxon>
        <taxon>Burkholderiales</taxon>
        <taxon>Burkholderiaceae</taxon>
        <taxon>Ralstonia</taxon>
    </lineage>
</organism>
<keyword evidence="2" id="KW-0472">Membrane</keyword>
<protein>
    <recommendedName>
        <fullName evidence="5">Transmembrane protein</fullName>
    </recommendedName>
</protein>
<dbReference type="AlphaFoldDB" id="A0AAD2BD17"/>
<feature type="region of interest" description="Disordered" evidence="1">
    <location>
        <begin position="183"/>
        <end position="225"/>
    </location>
</feature>
<proteinExistence type="predicted"/>
<feature type="transmembrane region" description="Helical" evidence="2">
    <location>
        <begin position="115"/>
        <end position="136"/>
    </location>
</feature>
<sequence>MLSFNRKVGLTYRISVRDHARPQTGIALHFSATTIASAAGSRNSDFFRKRQSAASQQSANAISIHMQVAGQVCHCTAMALAKACPFGVAVKRFKAPPSRLQLDETTMNSLLPRRFYYLLLVFGALAGSLFVAATFFFPERSAERISAYFILTMGTCVLMCAIGGALTHRWIDQHFAAPERGNGAYTEIEPAPPTEPQQTVLKPVTQKRHSEVDKARSECVVSTTN</sequence>
<keyword evidence="2" id="KW-0812">Transmembrane</keyword>
<dbReference type="RefSeq" id="WP_316871895.1">
    <property type="nucleotide sequence ID" value="NZ_CATWAF010000011.1"/>
</dbReference>
<gene>
    <name evidence="3" type="ORF">LMG18091_04988</name>
</gene>
<evidence type="ECO:0000256" key="2">
    <source>
        <dbReference type="SAM" id="Phobius"/>
    </source>
</evidence>
<evidence type="ECO:0008006" key="5">
    <source>
        <dbReference type="Google" id="ProtNLM"/>
    </source>
</evidence>
<accession>A0AAD2BD17</accession>
<feature type="transmembrane region" description="Helical" evidence="2">
    <location>
        <begin position="148"/>
        <end position="166"/>
    </location>
</feature>
<keyword evidence="4" id="KW-1185">Reference proteome</keyword>
<reference evidence="3 4" key="1">
    <citation type="submission" date="2023-07" db="EMBL/GenBank/DDBJ databases">
        <authorList>
            <person name="Peeters C."/>
        </authorList>
    </citation>
    <scope>NUCLEOTIDE SEQUENCE [LARGE SCALE GENOMIC DNA]</scope>
    <source>
        <strain evidence="3 4">LMG 18091</strain>
    </source>
</reference>
<name>A0AAD2BD17_9RALS</name>
<evidence type="ECO:0000313" key="4">
    <source>
        <dbReference type="Proteomes" id="UP001189915"/>
    </source>
</evidence>
<comment type="caution">
    <text evidence="3">The sequence shown here is derived from an EMBL/GenBank/DDBJ whole genome shotgun (WGS) entry which is preliminary data.</text>
</comment>
<evidence type="ECO:0000313" key="3">
    <source>
        <dbReference type="EMBL" id="CAJ0707507.1"/>
    </source>
</evidence>
<evidence type="ECO:0000256" key="1">
    <source>
        <dbReference type="SAM" id="MobiDB-lite"/>
    </source>
</evidence>
<dbReference type="Proteomes" id="UP001189915">
    <property type="component" value="Unassembled WGS sequence"/>
</dbReference>
<dbReference type="EMBL" id="CATWAF010000011">
    <property type="protein sequence ID" value="CAJ0707507.1"/>
    <property type="molecule type" value="Genomic_DNA"/>
</dbReference>